<proteinExistence type="predicted"/>
<organism evidence="1 2">
    <name type="scientific">Halovenus aranensis</name>
    <dbReference type="NCBI Taxonomy" id="890420"/>
    <lineage>
        <taxon>Archaea</taxon>
        <taxon>Methanobacteriati</taxon>
        <taxon>Methanobacteriota</taxon>
        <taxon>Stenosarchaea group</taxon>
        <taxon>Halobacteria</taxon>
        <taxon>Halobacteriales</taxon>
        <taxon>Haloarculaceae</taxon>
        <taxon>Halovenus</taxon>
    </lineage>
</organism>
<evidence type="ECO:0000313" key="1">
    <source>
        <dbReference type="EMBL" id="SDJ94894.1"/>
    </source>
</evidence>
<dbReference type="Proteomes" id="UP000198856">
    <property type="component" value="Unassembled WGS sequence"/>
</dbReference>
<name>A0A1G8XXK9_9EURY</name>
<gene>
    <name evidence="1" type="ORF">SAMN05216226_112115</name>
</gene>
<keyword evidence="2" id="KW-1185">Reference proteome</keyword>
<sequence length="80" mass="8881">MTDSELFEKRTSTLNVAIFRPTTNCGELPLPTRRLRRLLEAGGLSACIQLNRSAVLLFSTILDTGSLVKLLVVHNLEGWI</sequence>
<protein>
    <submittedName>
        <fullName evidence="1">Uncharacterized protein</fullName>
    </submittedName>
</protein>
<dbReference type="EMBL" id="FNFC01000012">
    <property type="protein sequence ID" value="SDJ94894.1"/>
    <property type="molecule type" value="Genomic_DNA"/>
</dbReference>
<evidence type="ECO:0000313" key="2">
    <source>
        <dbReference type="Proteomes" id="UP000198856"/>
    </source>
</evidence>
<reference evidence="1 2" key="1">
    <citation type="submission" date="2016-10" db="EMBL/GenBank/DDBJ databases">
        <authorList>
            <person name="de Groot N.N."/>
        </authorList>
    </citation>
    <scope>NUCLEOTIDE SEQUENCE [LARGE SCALE GENOMIC DNA]</scope>
    <source>
        <strain evidence="1 2">IBRC-M10015</strain>
    </source>
</reference>
<accession>A0A1G8XXK9</accession>
<dbReference type="AlphaFoldDB" id="A0A1G8XXK9"/>